<accession>A0ABD3A8W7</accession>
<dbReference type="Proteomes" id="UP001630127">
    <property type="component" value="Unassembled WGS sequence"/>
</dbReference>
<evidence type="ECO:0000256" key="1">
    <source>
        <dbReference type="SAM" id="MobiDB-lite"/>
    </source>
</evidence>
<feature type="compositionally biased region" description="Low complexity" evidence="1">
    <location>
        <begin position="215"/>
        <end position="225"/>
    </location>
</feature>
<reference evidence="2 3" key="1">
    <citation type="submission" date="2024-11" db="EMBL/GenBank/DDBJ databases">
        <title>A near-complete genome assembly of Cinchona calisaya.</title>
        <authorList>
            <person name="Lian D.C."/>
            <person name="Zhao X.W."/>
            <person name="Wei L."/>
        </authorList>
    </citation>
    <scope>NUCLEOTIDE SEQUENCE [LARGE SCALE GENOMIC DNA]</scope>
    <source>
        <tissue evidence="2">Nenye</tissue>
    </source>
</reference>
<feature type="compositionally biased region" description="Basic and acidic residues" evidence="1">
    <location>
        <begin position="203"/>
        <end position="212"/>
    </location>
</feature>
<keyword evidence="3" id="KW-1185">Reference proteome</keyword>
<feature type="region of interest" description="Disordered" evidence="1">
    <location>
        <begin position="198"/>
        <end position="265"/>
    </location>
</feature>
<organism evidence="2 3">
    <name type="scientific">Cinchona calisaya</name>
    <dbReference type="NCBI Taxonomy" id="153742"/>
    <lineage>
        <taxon>Eukaryota</taxon>
        <taxon>Viridiplantae</taxon>
        <taxon>Streptophyta</taxon>
        <taxon>Embryophyta</taxon>
        <taxon>Tracheophyta</taxon>
        <taxon>Spermatophyta</taxon>
        <taxon>Magnoliopsida</taxon>
        <taxon>eudicotyledons</taxon>
        <taxon>Gunneridae</taxon>
        <taxon>Pentapetalae</taxon>
        <taxon>asterids</taxon>
        <taxon>lamiids</taxon>
        <taxon>Gentianales</taxon>
        <taxon>Rubiaceae</taxon>
        <taxon>Cinchonoideae</taxon>
        <taxon>Cinchoneae</taxon>
        <taxon>Cinchona</taxon>
    </lineage>
</organism>
<sequence length="351" mass="38627">MVQVGDQQFSTLSASSIKRTHVGNMAPIACNVVQVGDQRFPALSASSIKRAHVGNISRPSGHIQTALPFEEVPYSKSAIPIGRSPYLILVPFERKDLNRKGAYLNGGSFSPNVGFYEKRSAANVDCKSPQLGRIVHFGEVKVLYQVRPIQPFMPQVQRNKLPILRDGRTFLGPKENFYSKNIVNTMMVEVKSVEPLELGNQDGTKETEKIHSNETLGNNKSGTNTNKKKQKGGKKTKEGQDSSTGSNIGIVERNPAKGKGVMTSQDGQRLITRSMSKGVTIGENMQIPIEESSSKEISSPIKDSRKQPVMATQIKNNGKEKLLYEAWNKAQEKISTLMAEVESLNAKLSQQ</sequence>
<gene>
    <name evidence="2" type="ORF">ACH5RR_012300</name>
</gene>
<evidence type="ECO:0000313" key="3">
    <source>
        <dbReference type="Proteomes" id="UP001630127"/>
    </source>
</evidence>
<comment type="caution">
    <text evidence="2">The sequence shown here is derived from an EMBL/GenBank/DDBJ whole genome shotgun (WGS) entry which is preliminary data.</text>
</comment>
<name>A0ABD3A8W7_9GENT</name>
<dbReference type="AlphaFoldDB" id="A0ABD3A8W7"/>
<evidence type="ECO:0000313" key="2">
    <source>
        <dbReference type="EMBL" id="KAL3527644.1"/>
    </source>
</evidence>
<protein>
    <submittedName>
        <fullName evidence="2">Uncharacterized protein</fullName>
    </submittedName>
</protein>
<proteinExistence type="predicted"/>
<dbReference type="EMBL" id="JBJUIK010000005">
    <property type="protein sequence ID" value="KAL3527644.1"/>
    <property type="molecule type" value="Genomic_DNA"/>
</dbReference>